<dbReference type="GO" id="GO:0032259">
    <property type="term" value="P:methylation"/>
    <property type="evidence" value="ECO:0007669"/>
    <property type="project" value="UniProtKB-KW"/>
</dbReference>
<dbReference type="InterPro" id="IPR001678">
    <property type="entry name" value="MeTrfase_RsmB-F_NOP2_dom"/>
</dbReference>
<proteinExistence type="inferred from homology"/>
<dbReference type="Pfam" id="PF01189">
    <property type="entry name" value="Methyltr_RsmB-F"/>
    <property type="match status" value="1"/>
</dbReference>
<dbReference type="EC" id="2.1.1.-" evidence="7"/>
<evidence type="ECO:0000256" key="3">
    <source>
        <dbReference type="ARBA" id="ARBA00022691"/>
    </source>
</evidence>
<comment type="caution">
    <text evidence="7">The sequence shown here is derived from an EMBL/GenBank/DDBJ whole genome shotgun (WGS) entry which is preliminary data.</text>
</comment>
<gene>
    <name evidence="7" type="ORF">WG929_13485</name>
</gene>
<evidence type="ECO:0000313" key="7">
    <source>
        <dbReference type="EMBL" id="MFK4753423.1"/>
    </source>
</evidence>
<keyword evidence="8" id="KW-1185">Reference proteome</keyword>
<dbReference type="PROSITE" id="PS51686">
    <property type="entry name" value="SAM_MT_RSMB_NOP"/>
    <property type="match status" value="1"/>
</dbReference>
<keyword evidence="1 5" id="KW-0489">Methyltransferase</keyword>
<dbReference type="SUPFAM" id="SSF53335">
    <property type="entry name" value="S-adenosyl-L-methionine-dependent methyltransferases"/>
    <property type="match status" value="1"/>
</dbReference>
<accession>A0ABW8NKD1</accession>
<dbReference type="InterPro" id="IPR029063">
    <property type="entry name" value="SAM-dependent_MTases_sf"/>
</dbReference>
<dbReference type="InterPro" id="IPR023267">
    <property type="entry name" value="RCMT"/>
</dbReference>
<keyword evidence="3 5" id="KW-0949">S-adenosyl-L-methionine</keyword>
<feature type="domain" description="SAM-dependent MTase RsmB/NOP-type" evidence="6">
    <location>
        <begin position="175"/>
        <end position="446"/>
    </location>
</feature>
<evidence type="ECO:0000256" key="1">
    <source>
        <dbReference type="ARBA" id="ARBA00022603"/>
    </source>
</evidence>
<dbReference type="Proteomes" id="UP001620597">
    <property type="component" value="Unassembled WGS sequence"/>
</dbReference>
<dbReference type="RefSeq" id="WP_416206462.1">
    <property type="nucleotide sequence ID" value="NZ_JBBKTX010000016.1"/>
</dbReference>
<evidence type="ECO:0000256" key="5">
    <source>
        <dbReference type="PROSITE-ProRule" id="PRU01023"/>
    </source>
</evidence>
<evidence type="ECO:0000256" key="4">
    <source>
        <dbReference type="ARBA" id="ARBA00022884"/>
    </source>
</evidence>
<dbReference type="GO" id="GO:0008168">
    <property type="term" value="F:methyltransferase activity"/>
    <property type="evidence" value="ECO:0007669"/>
    <property type="project" value="UniProtKB-KW"/>
</dbReference>
<organism evidence="7 8">
    <name type="scientific">Oceanobacter antarcticus</name>
    <dbReference type="NCBI Taxonomy" id="3133425"/>
    <lineage>
        <taxon>Bacteria</taxon>
        <taxon>Pseudomonadati</taxon>
        <taxon>Pseudomonadota</taxon>
        <taxon>Gammaproteobacteria</taxon>
        <taxon>Oceanospirillales</taxon>
        <taxon>Oceanospirillaceae</taxon>
        <taxon>Oceanobacter</taxon>
    </lineage>
</organism>
<evidence type="ECO:0000313" key="8">
    <source>
        <dbReference type="Proteomes" id="UP001620597"/>
    </source>
</evidence>
<feature type="binding site" evidence="5">
    <location>
        <position position="346"/>
    </location>
    <ligand>
        <name>S-adenosyl-L-methionine</name>
        <dbReference type="ChEBI" id="CHEBI:59789"/>
    </ligand>
</feature>
<dbReference type="EMBL" id="JBBKTX010000016">
    <property type="protein sequence ID" value="MFK4753423.1"/>
    <property type="molecule type" value="Genomic_DNA"/>
</dbReference>
<name>A0ABW8NKD1_9GAMM</name>
<protein>
    <submittedName>
        <fullName evidence="7">RsmB/NOP family class I SAM-dependent RNA methyltransferase</fullName>
        <ecNumber evidence="7">2.1.1.-</ecNumber>
    </submittedName>
</protein>
<reference evidence="7 8" key="1">
    <citation type="submission" date="2024-03" db="EMBL/GenBank/DDBJ databases">
        <title>High-quality draft genome sequence of Oceanobacter sp. wDCs-4.</title>
        <authorList>
            <person name="Dong C."/>
        </authorList>
    </citation>
    <scope>NUCLEOTIDE SEQUENCE [LARGE SCALE GENOMIC DNA]</scope>
    <source>
        <strain evidence="8">wDCs-4</strain>
    </source>
</reference>
<evidence type="ECO:0000259" key="6">
    <source>
        <dbReference type="PROSITE" id="PS51686"/>
    </source>
</evidence>
<dbReference type="Gene3D" id="3.40.50.150">
    <property type="entry name" value="Vaccinia Virus protein VP39"/>
    <property type="match status" value="1"/>
</dbReference>
<dbReference type="InterPro" id="IPR049560">
    <property type="entry name" value="MeTrfase_RsmB-F_NOP2_cat"/>
</dbReference>
<sequence>MTHQDTFLITYSDLLTVWQDWLDTIPHPPLDRWLKQRAKYQKRYHGGYRMAIDNAMMDAMRYRQLADALEHSFQDPGFDDWVGWDQSWSPNNSTEAAPQHFWHWLQLRSEADWRTPEVAQQKARREHFIEFRQRVANTSDNALFMLWHGLRPSWEPALKRRAEKSGWNDDTLQHWIEQQTHRPPLWLRQVASQTKPDDESLERALKRDGVIVHQYPVTLGEHSYTLHAAEGGNDVIRSDAFKAGKVEIQDAASQLICEMVDVQPGQKIWDACAGAGGKTLTLASALGKKGAVIATDLHQYKLDELKKRAKRAAIANIRNFVWDGEAPLRLPIEIARQQGFDRILVDAPCTNAGTWRRNPDARWRLTAENTRELHQLQFNLLDRAAKSLRANGRLIYATCSWQVEENESVCGRFLEANPEFVLVQQTLLGAPLVDSDTMFCAVFSKA</sequence>
<keyword evidence="2 5" id="KW-0808">Transferase</keyword>
<evidence type="ECO:0000256" key="2">
    <source>
        <dbReference type="ARBA" id="ARBA00022679"/>
    </source>
</evidence>
<feature type="binding site" evidence="5">
    <location>
        <position position="296"/>
    </location>
    <ligand>
        <name>S-adenosyl-L-methionine</name>
        <dbReference type="ChEBI" id="CHEBI:59789"/>
    </ligand>
</feature>
<dbReference type="PRINTS" id="PR02008">
    <property type="entry name" value="RCMTFAMILY"/>
</dbReference>
<keyword evidence="4 5" id="KW-0694">RNA-binding</keyword>
<feature type="binding site" evidence="5">
    <location>
        <position position="323"/>
    </location>
    <ligand>
        <name>S-adenosyl-L-methionine</name>
        <dbReference type="ChEBI" id="CHEBI:59789"/>
    </ligand>
</feature>
<dbReference type="PANTHER" id="PTHR22807">
    <property type="entry name" value="NOP2 YEAST -RELATED NOL1/NOP2/FMU SUN DOMAIN-CONTAINING"/>
    <property type="match status" value="1"/>
</dbReference>
<dbReference type="CDD" id="cd02440">
    <property type="entry name" value="AdoMet_MTases"/>
    <property type="match status" value="1"/>
</dbReference>
<dbReference type="PANTHER" id="PTHR22807:SF53">
    <property type="entry name" value="RIBOSOMAL RNA SMALL SUBUNIT METHYLTRANSFERASE B-RELATED"/>
    <property type="match status" value="1"/>
</dbReference>
<comment type="caution">
    <text evidence="5">Lacks conserved residue(s) required for the propagation of feature annotation.</text>
</comment>
<comment type="similarity">
    <text evidence="5">Belongs to the class I-like SAM-binding methyltransferase superfamily. RsmB/NOP family.</text>
</comment>
<feature type="active site" description="Nucleophile" evidence="5">
    <location>
        <position position="399"/>
    </location>
</feature>